<keyword evidence="2 5" id="KW-0436">Ligase</keyword>
<reference evidence="5 6" key="1">
    <citation type="journal article" date="2020" name="ISME J.">
        <title>Comparative genomics reveals insights into cyanobacterial evolution and habitat adaptation.</title>
        <authorList>
            <person name="Chen M.Y."/>
            <person name="Teng W.K."/>
            <person name="Zhao L."/>
            <person name="Hu C.X."/>
            <person name="Zhou Y.K."/>
            <person name="Han B.P."/>
            <person name="Song L.R."/>
            <person name="Shu W.S."/>
        </authorList>
    </citation>
    <scope>NUCLEOTIDE SEQUENCE [LARGE SCALE GENOMIC DNA]</scope>
    <source>
        <strain evidence="5 6">FACHB-288</strain>
    </source>
</reference>
<keyword evidence="6" id="KW-1185">Reference proteome</keyword>
<protein>
    <submittedName>
        <fullName evidence="5">2-succinylbenzoate--CoA ligase</fullName>
    </submittedName>
</protein>
<evidence type="ECO:0000313" key="5">
    <source>
        <dbReference type="EMBL" id="MBD2195614.1"/>
    </source>
</evidence>
<comment type="caution">
    <text evidence="5">The sequence shown here is derived from an EMBL/GenBank/DDBJ whole genome shotgun (WGS) entry which is preliminary data.</text>
</comment>
<comment type="similarity">
    <text evidence="1">Belongs to the ATP-dependent AMP-binding enzyme family.</text>
</comment>
<evidence type="ECO:0000259" key="4">
    <source>
        <dbReference type="Pfam" id="PF13193"/>
    </source>
</evidence>
<evidence type="ECO:0000313" key="6">
    <source>
        <dbReference type="Proteomes" id="UP000658514"/>
    </source>
</evidence>
<gene>
    <name evidence="5" type="ORF">H6G24_08950</name>
</gene>
<dbReference type="Gene3D" id="3.30.300.30">
    <property type="match status" value="1"/>
</dbReference>
<dbReference type="PANTHER" id="PTHR43201:SF5">
    <property type="entry name" value="MEDIUM-CHAIN ACYL-COA LIGASE ACSF2, MITOCHONDRIAL"/>
    <property type="match status" value="1"/>
</dbReference>
<dbReference type="EMBL" id="JACJQH010000011">
    <property type="protein sequence ID" value="MBD2195614.1"/>
    <property type="molecule type" value="Genomic_DNA"/>
</dbReference>
<dbReference type="NCBIfam" id="NF005662">
    <property type="entry name" value="PRK07445.1-4"/>
    <property type="match status" value="1"/>
</dbReference>
<dbReference type="InterPro" id="IPR000873">
    <property type="entry name" value="AMP-dep_synth/lig_dom"/>
</dbReference>
<dbReference type="SUPFAM" id="SSF56801">
    <property type="entry name" value="Acetyl-CoA synthetase-like"/>
    <property type="match status" value="1"/>
</dbReference>
<evidence type="ECO:0000259" key="3">
    <source>
        <dbReference type="Pfam" id="PF00501"/>
    </source>
</evidence>
<feature type="domain" description="AMP-binding enzyme C-terminal" evidence="4">
    <location>
        <begin position="366"/>
        <end position="439"/>
    </location>
</feature>
<dbReference type="RefSeq" id="WP_190539651.1">
    <property type="nucleotide sequence ID" value="NZ_CAWPNO010000013.1"/>
</dbReference>
<dbReference type="Pfam" id="PF00501">
    <property type="entry name" value="AMP-binding"/>
    <property type="match status" value="1"/>
</dbReference>
<evidence type="ECO:0000256" key="2">
    <source>
        <dbReference type="ARBA" id="ARBA00022598"/>
    </source>
</evidence>
<dbReference type="PANTHER" id="PTHR43201">
    <property type="entry name" value="ACYL-COA SYNTHETASE"/>
    <property type="match status" value="1"/>
</dbReference>
<dbReference type="InterPro" id="IPR025110">
    <property type="entry name" value="AMP-bd_C"/>
</dbReference>
<dbReference type="Pfam" id="PF13193">
    <property type="entry name" value="AMP-binding_C"/>
    <property type="match status" value="1"/>
</dbReference>
<accession>A0ABR8A6V6</accession>
<dbReference type="Gene3D" id="3.40.50.12780">
    <property type="entry name" value="N-terminal domain of ligase-like"/>
    <property type="match status" value="1"/>
</dbReference>
<dbReference type="Proteomes" id="UP000658514">
    <property type="component" value="Unassembled WGS sequence"/>
</dbReference>
<dbReference type="InterPro" id="IPR042099">
    <property type="entry name" value="ANL_N_sf"/>
</dbReference>
<dbReference type="InterPro" id="IPR045851">
    <property type="entry name" value="AMP-bd_C_sf"/>
</dbReference>
<feature type="domain" description="AMP-dependent synthetase/ligase" evidence="3">
    <location>
        <begin position="119"/>
        <end position="321"/>
    </location>
</feature>
<dbReference type="GO" id="GO:0016874">
    <property type="term" value="F:ligase activity"/>
    <property type="evidence" value="ECO:0007669"/>
    <property type="project" value="UniProtKB-KW"/>
</dbReference>
<organism evidence="5 6">
    <name type="scientific">Calothrix parietina FACHB-288</name>
    <dbReference type="NCBI Taxonomy" id="2692896"/>
    <lineage>
        <taxon>Bacteria</taxon>
        <taxon>Bacillati</taxon>
        <taxon>Cyanobacteriota</taxon>
        <taxon>Cyanophyceae</taxon>
        <taxon>Nostocales</taxon>
        <taxon>Calotrichaceae</taxon>
        <taxon>Calothrix</taxon>
    </lineage>
</organism>
<proteinExistence type="inferred from homology"/>
<name>A0ABR8A6V6_9CYAN</name>
<evidence type="ECO:0000256" key="1">
    <source>
        <dbReference type="ARBA" id="ARBA00006432"/>
    </source>
</evidence>
<sequence length="458" mass="51386">MVNPLNDLRNLGLRDWLIGGDSLQLQQLAEEFYLELINFCASGTTPKIILAERQPEKFLAGFIAACSANCPVFLCNPDWGTQEWEQVFDIVQPDIIWATEVINISPKIYQPQSKIPNWIMIPTGGSSGKIKFAIHTWDTLVASVQGFKQYFNLNYINSFCVLPLYHVSGLMQFMRSFTTGGKLAILPFKSLESGHIYNIDISDFFLSLVPTQLQRLLQNPNLTNWLSQFQTVMLGGAPAWDELLEKARFHHIRLAPTYGMTETASQIATLKPDDFLGGKVNSGQILPHAQVIIRNQNGEILDNNQLGNITIQAKSLALGYYPNLWDNRQNFSVDDIGFLDEQGYLNIIGRNSDKIISGGENIYPCEVESVIRTTQMVNDICVIGVPDNHWGQALTAIYVPKEAYTALHIKTAIQDKLCKFKIPKHWISVPELPRNSQGKINRQQLHQIAGAAPSTVKI</sequence>